<comment type="caution">
    <text evidence="2">The sequence shown here is derived from an EMBL/GenBank/DDBJ whole genome shotgun (WGS) entry which is preliminary data.</text>
</comment>
<sequence length="385" mass="42346">MTKIDLEYDSLIGLIYQGCLEQRPWESFLPRLRQVMDAHAVSLVLRPPAAGDRGVILNCRRGGDAVEEQLADPNDWEAMIYREQFFAIDPFINLPPDKVVTQQELVPDAELLSSAYYRDYLEPIGVFHILGADTTEPQGLMARLRIARQLRESPFAEPQKALCARLLPHLKRALQIHARLNHATLERDLYAGAVNQLSVATIILDEQSRVLNTNSLARELLAENDGLALIEDRLSLGARSENDRLQQIVGATISAQLADATSMASALRVARPSGHPDLGLVIRPVPASEWAKGQASPCVAIFISDPHHQENASTQMLTELFQLTPAEANLAIKLARGLSLAEVAEQQSVSQHTTRAQLKSIFAKTGATRQAELVRLVLKSVASLG</sequence>
<keyword evidence="3" id="KW-1185">Reference proteome</keyword>
<gene>
    <name evidence="2" type="ORF">EYC98_13460</name>
</gene>
<reference evidence="2" key="1">
    <citation type="submission" date="2019-02" db="EMBL/GenBank/DDBJ databases">
        <authorList>
            <person name="Li S.-H."/>
        </authorList>
    </citation>
    <scope>NUCLEOTIDE SEQUENCE</scope>
    <source>
        <strain evidence="2">IMCC14734</strain>
    </source>
</reference>
<evidence type="ECO:0000259" key="1">
    <source>
        <dbReference type="SMART" id="SM00421"/>
    </source>
</evidence>
<dbReference type="SMART" id="SM00421">
    <property type="entry name" value="HTH_LUXR"/>
    <property type="match status" value="1"/>
</dbReference>
<organism evidence="2 3">
    <name type="scientific">Candidatus Litorirhabdus singularis</name>
    <dbReference type="NCBI Taxonomy" id="2518993"/>
    <lineage>
        <taxon>Bacteria</taxon>
        <taxon>Pseudomonadati</taxon>
        <taxon>Pseudomonadota</taxon>
        <taxon>Gammaproteobacteria</taxon>
        <taxon>Cellvibrionales</taxon>
        <taxon>Halieaceae</taxon>
        <taxon>Candidatus Litorirhabdus</taxon>
    </lineage>
</organism>
<dbReference type="InterPro" id="IPR016032">
    <property type="entry name" value="Sig_transdc_resp-reg_C-effctor"/>
</dbReference>
<dbReference type="SUPFAM" id="SSF46894">
    <property type="entry name" value="C-terminal effector domain of the bipartite response regulators"/>
    <property type="match status" value="1"/>
</dbReference>
<dbReference type="EMBL" id="SHNN01000002">
    <property type="protein sequence ID" value="MCX2981865.1"/>
    <property type="molecule type" value="Genomic_DNA"/>
</dbReference>
<evidence type="ECO:0000313" key="2">
    <source>
        <dbReference type="EMBL" id="MCX2981865.1"/>
    </source>
</evidence>
<dbReference type="InterPro" id="IPR036388">
    <property type="entry name" value="WH-like_DNA-bd_sf"/>
</dbReference>
<dbReference type="InterPro" id="IPR000792">
    <property type="entry name" value="Tscrpt_reg_LuxR_C"/>
</dbReference>
<proteinExistence type="predicted"/>
<accession>A0ABT3THR0</accession>
<dbReference type="Proteomes" id="UP001143362">
    <property type="component" value="Unassembled WGS sequence"/>
</dbReference>
<name>A0ABT3THR0_9GAMM</name>
<evidence type="ECO:0000313" key="3">
    <source>
        <dbReference type="Proteomes" id="UP001143362"/>
    </source>
</evidence>
<feature type="domain" description="HTH luxR-type" evidence="1">
    <location>
        <begin position="320"/>
        <end position="377"/>
    </location>
</feature>
<dbReference type="Gene3D" id="1.10.10.10">
    <property type="entry name" value="Winged helix-like DNA-binding domain superfamily/Winged helix DNA-binding domain"/>
    <property type="match status" value="1"/>
</dbReference>
<protein>
    <submittedName>
        <fullName evidence="2">Helix-turn-helix transcriptional regulator</fullName>
    </submittedName>
</protein>